<sequence length="110" mass="12658">MPHRNQEQSTHPSITVESPFFFIRLYIFPRKGATRSSHPWPALACMHLIPMTDRTIIWSRLLLHFAKMHVVMALPGPLEICAINQVDRSLGPWNACRGNSYQISCNDDDR</sequence>
<dbReference type="Proteomes" id="UP000054485">
    <property type="component" value="Unassembled WGS sequence"/>
</dbReference>
<keyword evidence="2" id="KW-1185">Reference proteome</keyword>
<gene>
    <name evidence="1" type="ORF">CY34DRAFT_339014</name>
</gene>
<dbReference type="AlphaFoldDB" id="A0A0D0ACE0"/>
<proteinExistence type="predicted"/>
<evidence type="ECO:0000313" key="1">
    <source>
        <dbReference type="EMBL" id="KIK39386.1"/>
    </source>
</evidence>
<dbReference type="HOGENOM" id="CLU_2172742_0_0_1"/>
<protein>
    <submittedName>
        <fullName evidence="1">Uncharacterized protein</fullName>
    </submittedName>
</protein>
<dbReference type="EMBL" id="KN835345">
    <property type="protein sequence ID" value="KIK39386.1"/>
    <property type="molecule type" value="Genomic_DNA"/>
</dbReference>
<accession>A0A0D0ACE0</accession>
<reference evidence="1 2" key="1">
    <citation type="submission" date="2014-04" db="EMBL/GenBank/DDBJ databases">
        <authorList>
            <consortium name="DOE Joint Genome Institute"/>
            <person name="Kuo A."/>
            <person name="Ruytinx J."/>
            <person name="Rineau F."/>
            <person name="Colpaert J."/>
            <person name="Kohler A."/>
            <person name="Nagy L.G."/>
            <person name="Floudas D."/>
            <person name="Copeland A."/>
            <person name="Barry K.W."/>
            <person name="Cichocki N."/>
            <person name="Veneault-Fourrey C."/>
            <person name="LaButti K."/>
            <person name="Lindquist E.A."/>
            <person name="Lipzen A."/>
            <person name="Lundell T."/>
            <person name="Morin E."/>
            <person name="Murat C."/>
            <person name="Sun H."/>
            <person name="Tunlid A."/>
            <person name="Henrissat B."/>
            <person name="Grigoriev I.V."/>
            <person name="Hibbett D.S."/>
            <person name="Martin F."/>
            <person name="Nordberg H.P."/>
            <person name="Cantor M.N."/>
            <person name="Hua S.X."/>
        </authorList>
    </citation>
    <scope>NUCLEOTIDE SEQUENCE [LARGE SCALE GENOMIC DNA]</scope>
    <source>
        <strain evidence="1 2">UH-Slu-Lm8-n1</strain>
    </source>
</reference>
<dbReference type="InParanoid" id="A0A0D0ACE0"/>
<reference evidence="2" key="2">
    <citation type="submission" date="2015-01" db="EMBL/GenBank/DDBJ databases">
        <title>Evolutionary Origins and Diversification of the Mycorrhizal Mutualists.</title>
        <authorList>
            <consortium name="DOE Joint Genome Institute"/>
            <consortium name="Mycorrhizal Genomics Consortium"/>
            <person name="Kohler A."/>
            <person name="Kuo A."/>
            <person name="Nagy L.G."/>
            <person name="Floudas D."/>
            <person name="Copeland A."/>
            <person name="Barry K.W."/>
            <person name="Cichocki N."/>
            <person name="Veneault-Fourrey C."/>
            <person name="LaButti K."/>
            <person name="Lindquist E.A."/>
            <person name="Lipzen A."/>
            <person name="Lundell T."/>
            <person name="Morin E."/>
            <person name="Murat C."/>
            <person name="Riley R."/>
            <person name="Ohm R."/>
            <person name="Sun H."/>
            <person name="Tunlid A."/>
            <person name="Henrissat B."/>
            <person name="Grigoriev I.V."/>
            <person name="Hibbett D.S."/>
            <person name="Martin F."/>
        </authorList>
    </citation>
    <scope>NUCLEOTIDE SEQUENCE [LARGE SCALE GENOMIC DNA]</scope>
    <source>
        <strain evidence="2">UH-Slu-Lm8-n1</strain>
    </source>
</reference>
<organism evidence="1 2">
    <name type="scientific">Suillus luteus UH-Slu-Lm8-n1</name>
    <dbReference type="NCBI Taxonomy" id="930992"/>
    <lineage>
        <taxon>Eukaryota</taxon>
        <taxon>Fungi</taxon>
        <taxon>Dikarya</taxon>
        <taxon>Basidiomycota</taxon>
        <taxon>Agaricomycotina</taxon>
        <taxon>Agaricomycetes</taxon>
        <taxon>Agaricomycetidae</taxon>
        <taxon>Boletales</taxon>
        <taxon>Suillineae</taxon>
        <taxon>Suillaceae</taxon>
        <taxon>Suillus</taxon>
    </lineage>
</organism>
<evidence type="ECO:0000313" key="2">
    <source>
        <dbReference type="Proteomes" id="UP000054485"/>
    </source>
</evidence>
<name>A0A0D0ACE0_9AGAM</name>